<evidence type="ECO:0000313" key="3">
    <source>
        <dbReference type="Proteomes" id="UP000738359"/>
    </source>
</evidence>
<name>A0A9P6J759_MORAP</name>
<feature type="region of interest" description="Disordered" evidence="1">
    <location>
        <begin position="107"/>
        <end position="145"/>
    </location>
</feature>
<reference evidence="2" key="1">
    <citation type="journal article" date="2020" name="Fungal Divers.">
        <title>Resolving the Mortierellaceae phylogeny through synthesis of multi-gene phylogenetics and phylogenomics.</title>
        <authorList>
            <person name="Vandepol N."/>
            <person name="Liber J."/>
            <person name="Desiro A."/>
            <person name="Na H."/>
            <person name="Kennedy M."/>
            <person name="Barry K."/>
            <person name="Grigoriev I.V."/>
            <person name="Miller A.N."/>
            <person name="O'Donnell K."/>
            <person name="Stajich J.E."/>
            <person name="Bonito G."/>
        </authorList>
    </citation>
    <scope>NUCLEOTIDE SEQUENCE</scope>
    <source>
        <strain evidence="2">CK1249</strain>
    </source>
</reference>
<protein>
    <submittedName>
        <fullName evidence="2">Uncharacterized protein</fullName>
    </submittedName>
</protein>
<dbReference type="EMBL" id="JAAAHY010000437">
    <property type="protein sequence ID" value="KAF9963780.1"/>
    <property type="molecule type" value="Genomic_DNA"/>
</dbReference>
<evidence type="ECO:0000313" key="2">
    <source>
        <dbReference type="EMBL" id="KAF9963780.1"/>
    </source>
</evidence>
<proteinExistence type="predicted"/>
<dbReference type="SUPFAM" id="SSF56112">
    <property type="entry name" value="Protein kinase-like (PK-like)"/>
    <property type="match status" value="1"/>
</dbReference>
<dbReference type="OrthoDB" id="6513151at2759"/>
<keyword evidence="3" id="KW-1185">Reference proteome</keyword>
<gene>
    <name evidence="2" type="ORF">BGZ70_007182</name>
</gene>
<sequence>MTLRRFPWRIPKADQDPSFQAFAKPDGTGKLRLLKLMPRESRPIMSRILEMDPRRRVLITDVLEDPWVKNVDHCTVDYMSPHHPHHLGDDGTICANPNEGITVLPPSVHGSESGRSFDVTPMASGPNTPVSEKPPSVLPQYGFAG</sequence>
<dbReference type="AlphaFoldDB" id="A0A9P6J759"/>
<accession>A0A9P6J759</accession>
<organism evidence="2 3">
    <name type="scientific">Mortierella alpina</name>
    <name type="common">Oleaginous fungus</name>
    <name type="synonym">Mortierella renispora</name>
    <dbReference type="NCBI Taxonomy" id="64518"/>
    <lineage>
        <taxon>Eukaryota</taxon>
        <taxon>Fungi</taxon>
        <taxon>Fungi incertae sedis</taxon>
        <taxon>Mucoromycota</taxon>
        <taxon>Mortierellomycotina</taxon>
        <taxon>Mortierellomycetes</taxon>
        <taxon>Mortierellales</taxon>
        <taxon>Mortierellaceae</taxon>
        <taxon>Mortierella</taxon>
    </lineage>
</organism>
<evidence type="ECO:0000256" key="1">
    <source>
        <dbReference type="SAM" id="MobiDB-lite"/>
    </source>
</evidence>
<comment type="caution">
    <text evidence="2">The sequence shown here is derived from an EMBL/GenBank/DDBJ whole genome shotgun (WGS) entry which is preliminary data.</text>
</comment>
<dbReference type="InterPro" id="IPR011009">
    <property type="entry name" value="Kinase-like_dom_sf"/>
</dbReference>
<dbReference type="Proteomes" id="UP000738359">
    <property type="component" value="Unassembled WGS sequence"/>
</dbReference>